<protein>
    <submittedName>
        <fullName evidence="7">3-(3-hydroxyphenyl)propionate hydroxylase</fullName>
    </submittedName>
</protein>
<dbReference type="RefSeq" id="WP_189139824.1">
    <property type="nucleotide sequence ID" value="NZ_BMNK01000005.1"/>
</dbReference>
<keyword evidence="4" id="KW-0274">FAD</keyword>
<evidence type="ECO:0000256" key="5">
    <source>
        <dbReference type="SAM" id="MobiDB-lite"/>
    </source>
</evidence>
<evidence type="ECO:0000313" key="8">
    <source>
        <dbReference type="Proteomes" id="UP000660745"/>
    </source>
</evidence>
<dbReference type="NCBIfam" id="NF004832">
    <property type="entry name" value="PRK06184.1"/>
    <property type="match status" value="1"/>
</dbReference>
<feature type="region of interest" description="Disordered" evidence="5">
    <location>
        <begin position="399"/>
        <end position="419"/>
    </location>
</feature>
<comment type="similarity">
    <text evidence="2">Belongs to the PheA/TfdB FAD monooxygenase family.</text>
</comment>
<keyword evidence="8" id="KW-1185">Reference proteome</keyword>
<dbReference type="GO" id="GO:0071949">
    <property type="term" value="F:FAD binding"/>
    <property type="evidence" value="ECO:0007669"/>
    <property type="project" value="InterPro"/>
</dbReference>
<evidence type="ECO:0000259" key="6">
    <source>
        <dbReference type="Pfam" id="PF01494"/>
    </source>
</evidence>
<evidence type="ECO:0000256" key="3">
    <source>
        <dbReference type="ARBA" id="ARBA00022630"/>
    </source>
</evidence>
<dbReference type="SUPFAM" id="SSF52833">
    <property type="entry name" value="Thioredoxin-like"/>
    <property type="match status" value="1"/>
</dbReference>
<reference evidence="7" key="1">
    <citation type="journal article" date="2014" name="Int. J. Syst. Evol. Microbiol.">
        <title>Complete genome sequence of Corynebacterium casei LMG S-19264T (=DSM 44701T), isolated from a smear-ripened cheese.</title>
        <authorList>
            <consortium name="US DOE Joint Genome Institute (JGI-PGF)"/>
            <person name="Walter F."/>
            <person name="Albersmeier A."/>
            <person name="Kalinowski J."/>
            <person name="Ruckert C."/>
        </authorList>
    </citation>
    <scope>NUCLEOTIDE SEQUENCE</scope>
    <source>
        <strain evidence="7">CGMCC 4.7430</strain>
    </source>
</reference>
<dbReference type="PRINTS" id="PR00420">
    <property type="entry name" value="RNGMNOXGNASE"/>
</dbReference>
<evidence type="ECO:0000256" key="4">
    <source>
        <dbReference type="ARBA" id="ARBA00022827"/>
    </source>
</evidence>
<keyword evidence="3" id="KW-0285">Flavoprotein</keyword>
<dbReference type="InterPro" id="IPR002938">
    <property type="entry name" value="FAD-bd"/>
</dbReference>
<evidence type="ECO:0000256" key="1">
    <source>
        <dbReference type="ARBA" id="ARBA00001974"/>
    </source>
</evidence>
<comment type="cofactor">
    <cofactor evidence="1">
        <name>FAD</name>
        <dbReference type="ChEBI" id="CHEBI:57692"/>
    </cofactor>
</comment>
<dbReference type="Proteomes" id="UP000660745">
    <property type="component" value="Unassembled WGS sequence"/>
</dbReference>
<dbReference type="Gene3D" id="3.50.50.60">
    <property type="entry name" value="FAD/NAD(P)-binding domain"/>
    <property type="match status" value="1"/>
</dbReference>
<evidence type="ECO:0000313" key="7">
    <source>
        <dbReference type="EMBL" id="GGP07732.1"/>
    </source>
</evidence>
<dbReference type="GO" id="GO:0016709">
    <property type="term" value="F:oxidoreductase activity, acting on paired donors, with incorporation or reduction of molecular oxygen, NAD(P)H as one donor, and incorporation of one atom of oxygen"/>
    <property type="evidence" value="ECO:0007669"/>
    <property type="project" value="UniProtKB-ARBA"/>
</dbReference>
<dbReference type="SUPFAM" id="SSF51905">
    <property type="entry name" value="FAD/NAD(P)-binding domain"/>
    <property type="match status" value="1"/>
</dbReference>
<sequence length="516" mass="56542">MTDVEVLIVGGGPTGLTLACELARRGVTFRVIDKSPEFHRQSRGKGIQPRSLEVFDDLGVVQDFLDAGTSEMPARIYMDRRFIAELHLLAGVHARPDVPYPTLVLLPQWRTEEILRARLTEWGGQVERGLHLTDLKQSDGEVVARLATGEEIHASYLVGCDGGSSAVREAAGIAFPGLVSETEHYLLGDVEVDGLPRDGSYVWYAADESSVGLALLPGTRSWQFGLTVRPGEEGAGEEPSLELFQRLFEQRTGRTDVRLHNATWRSRFSYKVRLADRYRAGRVFIAGDAAHVHPIAGGLGMNTGIQDAYNLGWKLALAVRGQASDSLLDTYERERRPVAESVLKTSGASMTALFSAKPLMTFLRDRIILPLMRSPAVTKAIVSRTSQLNVKYRDSELSVGDKGKVRPGDRAPDSPCRHPVTGEQSRLFDLFRGPHFTLLQFGAMVPGLAERLDALYGDGIRVYQLEPGPPSKHYGAGRGTLVLVRPDGYVAVRTRSGDAVADYLRTISATPRVSSP</sequence>
<reference evidence="7" key="2">
    <citation type="submission" date="2020-09" db="EMBL/GenBank/DDBJ databases">
        <authorList>
            <person name="Sun Q."/>
            <person name="Zhou Y."/>
        </authorList>
    </citation>
    <scope>NUCLEOTIDE SEQUENCE</scope>
    <source>
        <strain evidence="7">CGMCC 4.7430</strain>
    </source>
</reference>
<name>A0A918A594_9ACTN</name>
<dbReference type="EMBL" id="BMNK01000005">
    <property type="protein sequence ID" value="GGP07732.1"/>
    <property type="molecule type" value="Genomic_DNA"/>
</dbReference>
<accession>A0A918A594</accession>
<feature type="domain" description="FAD-binding" evidence="6">
    <location>
        <begin position="3"/>
        <end position="345"/>
    </location>
</feature>
<dbReference type="PANTHER" id="PTHR43004:SF19">
    <property type="entry name" value="BINDING MONOOXYGENASE, PUTATIVE (JCVI)-RELATED"/>
    <property type="match status" value="1"/>
</dbReference>
<dbReference type="PANTHER" id="PTHR43004">
    <property type="entry name" value="TRK SYSTEM POTASSIUM UPTAKE PROTEIN"/>
    <property type="match status" value="1"/>
</dbReference>
<dbReference type="Pfam" id="PF21274">
    <property type="entry name" value="Rng_hyd_C"/>
    <property type="match status" value="1"/>
</dbReference>
<dbReference type="Pfam" id="PF01494">
    <property type="entry name" value="FAD_binding_3"/>
    <property type="match status" value="1"/>
</dbReference>
<evidence type="ECO:0000256" key="2">
    <source>
        <dbReference type="ARBA" id="ARBA00007801"/>
    </source>
</evidence>
<feature type="compositionally biased region" description="Basic and acidic residues" evidence="5">
    <location>
        <begin position="399"/>
        <end position="416"/>
    </location>
</feature>
<dbReference type="InterPro" id="IPR050641">
    <property type="entry name" value="RIFMO-like"/>
</dbReference>
<dbReference type="Gene3D" id="3.40.30.120">
    <property type="match status" value="1"/>
</dbReference>
<comment type="caution">
    <text evidence="7">The sequence shown here is derived from an EMBL/GenBank/DDBJ whole genome shotgun (WGS) entry which is preliminary data.</text>
</comment>
<gene>
    <name evidence="7" type="primary">mhpA</name>
    <name evidence="7" type="ORF">GCM10012278_36690</name>
</gene>
<organism evidence="7 8">
    <name type="scientific">Nonomuraea glycinis</name>
    <dbReference type="NCBI Taxonomy" id="2047744"/>
    <lineage>
        <taxon>Bacteria</taxon>
        <taxon>Bacillati</taxon>
        <taxon>Actinomycetota</taxon>
        <taxon>Actinomycetes</taxon>
        <taxon>Streptosporangiales</taxon>
        <taxon>Streptosporangiaceae</taxon>
        <taxon>Nonomuraea</taxon>
    </lineage>
</organism>
<dbReference type="InterPro" id="IPR036249">
    <property type="entry name" value="Thioredoxin-like_sf"/>
</dbReference>
<dbReference type="Gene3D" id="3.30.70.2450">
    <property type="match status" value="1"/>
</dbReference>
<dbReference type="AlphaFoldDB" id="A0A918A594"/>
<dbReference type="InterPro" id="IPR036188">
    <property type="entry name" value="FAD/NAD-bd_sf"/>
</dbReference>
<proteinExistence type="inferred from homology"/>